<proteinExistence type="predicted"/>
<gene>
    <name evidence="2" type="ordered locus">Hden_2280</name>
</gene>
<organism evidence="2 3">
    <name type="scientific">Hyphomicrobium denitrificans (strain ATCC 51888 / DSM 1869 / NCIMB 11706 / TK 0415)</name>
    <dbReference type="NCBI Taxonomy" id="582899"/>
    <lineage>
        <taxon>Bacteria</taxon>
        <taxon>Pseudomonadati</taxon>
        <taxon>Pseudomonadota</taxon>
        <taxon>Alphaproteobacteria</taxon>
        <taxon>Hyphomicrobiales</taxon>
        <taxon>Hyphomicrobiaceae</taxon>
        <taxon>Hyphomicrobium</taxon>
    </lineage>
</organism>
<dbReference type="Proteomes" id="UP000002033">
    <property type="component" value="Chromosome"/>
</dbReference>
<dbReference type="RefSeq" id="WP_013216237.1">
    <property type="nucleotide sequence ID" value="NC_014313.1"/>
</dbReference>
<keyword evidence="1" id="KW-0472">Membrane</keyword>
<keyword evidence="3" id="KW-1185">Reference proteome</keyword>
<reference evidence="3" key="1">
    <citation type="journal article" date="2011" name="J. Bacteriol.">
        <title>Genome sequences of eight morphologically diverse alphaproteobacteria.</title>
        <authorList>
            <consortium name="US DOE Joint Genome Institute"/>
            <person name="Brown P.J."/>
            <person name="Kysela D.T."/>
            <person name="Buechlein A."/>
            <person name="Hemmerich C."/>
            <person name="Brun Y.V."/>
        </authorList>
    </citation>
    <scope>NUCLEOTIDE SEQUENCE [LARGE SCALE GENOMIC DNA]</scope>
    <source>
        <strain evidence="3">ATCC 51888 / DSM 1869 / NCIB 11706 / TK 0415</strain>
    </source>
</reference>
<evidence type="ECO:0000313" key="2">
    <source>
        <dbReference type="EMBL" id="ADJ24078.1"/>
    </source>
</evidence>
<name>D8JR93_HYPDA</name>
<dbReference type="AlphaFoldDB" id="D8JR93"/>
<keyword evidence="1" id="KW-1133">Transmembrane helix</keyword>
<dbReference type="KEGG" id="hdn:Hden_2280"/>
<sequence>MHKLLKHQLNTDENDGSDGYFLLIVLISAFLLSTVAIMIGLGFALIA</sequence>
<evidence type="ECO:0000256" key="1">
    <source>
        <dbReference type="SAM" id="Phobius"/>
    </source>
</evidence>
<feature type="transmembrane region" description="Helical" evidence="1">
    <location>
        <begin position="20"/>
        <end position="46"/>
    </location>
</feature>
<dbReference type="EMBL" id="CP002083">
    <property type="protein sequence ID" value="ADJ24078.1"/>
    <property type="molecule type" value="Genomic_DNA"/>
</dbReference>
<dbReference type="HOGENOM" id="CLU_216360_0_0_5"/>
<keyword evidence="1" id="KW-0812">Transmembrane</keyword>
<accession>D8JR93</accession>
<evidence type="ECO:0000313" key="3">
    <source>
        <dbReference type="Proteomes" id="UP000002033"/>
    </source>
</evidence>
<protein>
    <submittedName>
        <fullName evidence="2">Uncharacterized protein</fullName>
    </submittedName>
</protein>